<accession>A0A822ZUS6</accession>
<reference evidence="1 2" key="1">
    <citation type="journal article" date="2020" name="Mol. Biol. Evol.">
        <title>Distinct Expression and Methylation Patterns for Genes with Different Fates following a Single Whole-Genome Duplication in Flowering Plants.</title>
        <authorList>
            <person name="Shi T."/>
            <person name="Rahmani R.S."/>
            <person name="Gugger P.F."/>
            <person name="Wang M."/>
            <person name="Li H."/>
            <person name="Zhang Y."/>
            <person name="Li Z."/>
            <person name="Wang Q."/>
            <person name="Van de Peer Y."/>
            <person name="Marchal K."/>
            <person name="Chen J."/>
        </authorList>
    </citation>
    <scope>NUCLEOTIDE SEQUENCE [LARGE SCALE GENOMIC DNA]</scope>
    <source>
        <tissue evidence="1">Leaf</tissue>
    </source>
</reference>
<evidence type="ECO:0000313" key="1">
    <source>
        <dbReference type="EMBL" id="DAD48723.1"/>
    </source>
</evidence>
<keyword evidence="2" id="KW-1185">Reference proteome</keyword>
<dbReference type="EMBL" id="DUZY01000008">
    <property type="protein sequence ID" value="DAD48723.1"/>
    <property type="molecule type" value="Genomic_DNA"/>
</dbReference>
<proteinExistence type="predicted"/>
<gene>
    <name evidence="1" type="ORF">HUJ06_018660</name>
</gene>
<organism evidence="1 2">
    <name type="scientific">Nelumbo nucifera</name>
    <name type="common">Sacred lotus</name>
    <dbReference type="NCBI Taxonomy" id="4432"/>
    <lineage>
        <taxon>Eukaryota</taxon>
        <taxon>Viridiplantae</taxon>
        <taxon>Streptophyta</taxon>
        <taxon>Embryophyta</taxon>
        <taxon>Tracheophyta</taxon>
        <taxon>Spermatophyta</taxon>
        <taxon>Magnoliopsida</taxon>
        <taxon>Proteales</taxon>
        <taxon>Nelumbonaceae</taxon>
        <taxon>Nelumbo</taxon>
    </lineage>
</organism>
<sequence length="225" mass="25550">MGFHQGVVQNNPLQVCGPLPFSSLQHILEESLLHHLLENHQWELLRDEEHIQDPASNYYLILNLFSVRRLSSGSSNICKQLKKEKSSETHFVLCRQMVLHTQPLTLNSLPSIFPTSPFCRNISFFSTFSSIEPIRRSTLSLTEKNPFLTSSYQPLKCSLSVVSEPIQKDLQKKPSPAEVSRTIMELTFVGTLSTLTQEGFPLGIGVRFVVESPEENHWLLLTCDQ</sequence>
<dbReference type="InterPro" id="IPR012349">
    <property type="entry name" value="Split_barrel_FMN-bd"/>
</dbReference>
<protein>
    <submittedName>
        <fullName evidence="1">Uncharacterized protein</fullName>
    </submittedName>
</protein>
<comment type="caution">
    <text evidence="1">The sequence shown here is derived from an EMBL/GenBank/DDBJ whole genome shotgun (WGS) entry which is preliminary data.</text>
</comment>
<dbReference type="AlphaFoldDB" id="A0A822ZUS6"/>
<dbReference type="Proteomes" id="UP000607653">
    <property type="component" value="Unassembled WGS sequence"/>
</dbReference>
<name>A0A822ZUS6_NELNU</name>
<evidence type="ECO:0000313" key="2">
    <source>
        <dbReference type="Proteomes" id="UP000607653"/>
    </source>
</evidence>
<dbReference type="Gene3D" id="2.30.110.10">
    <property type="entry name" value="Electron Transport, Fmn-binding Protein, Chain A"/>
    <property type="match status" value="1"/>
</dbReference>